<keyword evidence="1" id="KW-0853">WD repeat</keyword>
<organism evidence="4 5">
    <name type="scientific">Kingdonia uniflora</name>
    <dbReference type="NCBI Taxonomy" id="39325"/>
    <lineage>
        <taxon>Eukaryota</taxon>
        <taxon>Viridiplantae</taxon>
        <taxon>Streptophyta</taxon>
        <taxon>Embryophyta</taxon>
        <taxon>Tracheophyta</taxon>
        <taxon>Spermatophyta</taxon>
        <taxon>Magnoliopsida</taxon>
        <taxon>Ranunculales</taxon>
        <taxon>Circaeasteraceae</taxon>
        <taxon>Kingdonia</taxon>
    </lineage>
</organism>
<proteinExistence type="predicted"/>
<evidence type="ECO:0000256" key="2">
    <source>
        <dbReference type="ARBA" id="ARBA00022737"/>
    </source>
</evidence>
<dbReference type="Gene3D" id="2.130.10.10">
    <property type="entry name" value="YVTN repeat-like/Quinoprotein amine dehydrogenase"/>
    <property type="match status" value="2"/>
</dbReference>
<keyword evidence="2" id="KW-0677">Repeat</keyword>
<dbReference type="InterPro" id="IPR051362">
    <property type="entry name" value="WD_repeat_creC_regulators"/>
</dbReference>
<feature type="region of interest" description="Disordered" evidence="3">
    <location>
        <begin position="256"/>
        <end position="285"/>
    </location>
</feature>
<evidence type="ECO:0000313" key="5">
    <source>
        <dbReference type="Proteomes" id="UP000541444"/>
    </source>
</evidence>
<reference evidence="4 5" key="1">
    <citation type="journal article" date="2020" name="IScience">
        <title>Genome Sequencing of the Endangered Kingdonia uniflora (Circaeasteraceae, Ranunculales) Reveals Potential Mechanisms of Evolutionary Specialization.</title>
        <authorList>
            <person name="Sun Y."/>
            <person name="Deng T."/>
            <person name="Zhang A."/>
            <person name="Moore M.J."/>
            <person name="Landis J.B."/>
            <person name="Lin N."/>
            <person name="Zhang H."/>
            <person name="Zhang X."/>
            <person name="Huang J."/>
            <person name="Zhang X."/>
            <person name="Sun H."/>
            <person name="Wang H."/>
        </authorList>
    </citation>
    <scope>NUCLEOTIDE SEQUENCE [LARGE SCALE GENOMIC DNA]</scope>
    <source>
        <strain evidence="4">TB1705</strain>
        <tissue evidence="4">Leaf</tissue>
    </source>
</reference>
<dbReference type="Proteomes" id="UP000541444">
    <property type="component" value="Unassembled WGS sequence"/>
</dbReference>
<dbReference type="PANTHER" id="PTHR14107">
    <property type="entry name" value="WD REPEAT PROTEIN"/>
    <property type="match status" value="1"/>
</dbReference>
<keyword evidence="5" id="KW-1185">Reference proteome</keyword>
<comment type="caution">
    <text evidence="4">The sequence shown here is derived from an EMBL/GenBank/DDBJ whole genome shotgun (WGS) entry which is preliminary data.</text>
</comment>
<gene>
    <name evidence="4" type="ORF">GIB67_041752</name>
</gene>
<dbReference type="OrthoDB" id="3367at2759"/>
<evidence type="ECO:0000256" key="1">
    <source>
        <dbReference type="ARBA" id="ARBA00022574"/>
    </source>
</evidence>
<dbReference type="InterPro" id="IPR036322">
    <property type="entry name" value="WD40_repeat_dom_sf"/>
</dbReference>
<feature type="compositionally biased region" description="Polar residues" evidence="3">
    <location>
        <begin position="260"/>
        <end position="270"/>
    </location>
</feature>
<dbReference type="AlphaFoldDB" id="A0A7J7P2U5"/>
<evidence type="ECO:0000256" key="3">
    <source>
        <dbReference type="SAM" id="MobiDB-lite"/>
    </source>
</evidence>
<accession>A0A7J7P2U5</accession>
<name>A0A7J7P2U5_9MAGN</name>
<dbReference type="EMBL" id="JACGCM010000321">
    <property type="protein sequence ID" value="KAF6173777.1"/>
    <property type="molecule type" value="Genomic_DNA"/>
</dbReference>
<dbReference type="InterPro" id="IPR015943">
    <property type="entry name" value="WD40/YVTN_repeat-like_dom_sf"/>
</dbReference>
<sequence length="295" mass="31914">MLHNLFILEQGWHRRSSFPVIKDQAQFSVSHARSSKSNPIARWHICQGAINGASFSADGTYMATVGRDVCSRIMCGIASLIGVRIIHSVLHVQVTYVYSTIQKSSLYVVGKVIMVLCCVALGVGGCQVSGVAFDSYWSPPSSDGSTENNVYRFGSVGQDTQMLLWDLAMDDIVVPLRRCPPGGSPTYSTGSQSSHWDNISPLGTLQPAPSMRDVPKLSPLVAHRVDNEPLSGMIFTQESVLTACREGHVKIWTRPGYGETQPSTSESVIPTISRDKPPSSAKVGSSGYKQVLIGL</sequence>
<evidence type="ECO:0000313" key="4">
    <source>
        <dbReference type="EMBL" id="KAF6173777.1"/>
    </source>
</evidence>
<dbReference type="SUPFAM" id="SSF50978">
    <property type="entry name" value="WD40 repeat-like"/>
    <property type="match status" value="1"/>
</dbReference>
<dbReference type="PANTHER" id="PTHR14107:SF16">
    <property type="entry name" value="AT02583P"/>
    <property type="match status" value="1"/>
</dbReference>
<protein>
    <submittedName>
        <fullName evidence="4">Uncharacterized protein</fullName>
    </submittedName>
</protein>